<dbReference type="SMART" id="SM00100">
    <property type="entry name" value="cNMP"/>
    <property type="match status" value="1"/>
</dbReference>
<dbReference type="AlphaFoldDB" id="A0A9D2MBR8"/>
<dbReference type="GO" id="GO:0006355">
    <property type="term" value="P:regulation of DNA-templated transcription"/>
    <property type="evidence" value="ECO:0007669"/>
    <property type="project" value="InterPro"/>
</dbReference>
<dbReference type="GO" id="GO:0003677">
    <property type="term" value="F:DNA binding"/>
    <property type="evidence" value="ECO:0007669"/>
    <property type="project" value="UniProtKB-KW"/>
</dbReference>
<dbReference type="InterPro" id="IPR012318">
    <property type="entry name" value="HTH_CRP"/>
</dbReference>
<evidence type="ECO:0000313" key="7">
    <source>
        <dbReference type="Proteomes" id="UP000824208"/>
    </source>
</evidence>
<comment type="caution">
    <text evidence="6">The sequence shown here is derived from an EMBL/GenBank/DDBJ whole genome shotgun (WGS) entry which is preliminary data.</text>
</comment>
<dbReference type="SUPFAM" id="SSF46785">
    <property type="entry name" value="Winged helix' DNA-binding domain"/>
    <property type="match status" value="1"/>
</dbReference>
<name>A0A9D2MBR8_9FIRM</name>
<protein>
    <submittedName>
        <fullName evidence="6">Crp/Fnr family transcriptional regulator</fullName>
    </submittedName>
</protein>
<dbReference type="Pfam" id="PF13545">
    <property type="entry name" value="HTH_Crp_2"/>
    <property type="match status" value="1"/>
</dbReference>
<evidence type="ECO:0000256" key="1">
    <source>
        <dbReference type="ARBA" id="ARBA00023015"/>
    </source>
</evidence>
<evidence type="ECO:0000259" key="5">
    <source>
        <dbReference type="PROSITE" id="PS51063"/>
    </source>
</evidence>
<evidence type="ECO:0000256" key="2">
    <source>
        <dbReference type="ARBA" id="ARBA00023125"/>
    </source>
</evidence>
<feature type="domain" description="HTH crp-type" evidence="5">
    <location>
        <begin position="153"/>
        <end position="221"/>
    </location>
</feature>
<dbReference type="CDD" id="cd00038">
    <property type="entry name" value="CAP_ED"/>
    <property type="match status" value="1"/>
</dbReference>
<evidence type="ECO:0000313" key="6">
    <source>
        <dbReference type="EMBL" id="HJB57039.1"/>
    </source>
</evidence>
<evidence type="ECO:0000259" key="4">
    <source>
        <dbReference type="PROSITE" id="PS50042"/>
    </source>
</evidence>
<dbReference type="EMBL" id="DWYC01000053">
    <property type="protein sequence ID" value="HJB57039.1"/>
    <property type="molecule type" value="Genomic_DNA"/>
</dbReference>
<dbReference type="InterPro" id="IPR014710">
    <property type="entry name" value="RmlC-like_jellyroll"/>
</dbReference>
<reference evidence="6" key="1">
    <citation type="journal article" date="2021" name="PeerJ">
        <title>Extensive microbial diversity within the chicken gut microbiome revealed by metagenomics and culture.</title>
        <authorList>
            <person name="Gilroy R."/>
            <person name="Ravi A."/>
            <person name="Getino M."/>
            <person name="Pursley I."/>
            <person name="Horton D.L."/>
            <person name="Alikhan N.F."/>
            <person name="Baker D."/>
            <person name="Gharbi K."/>
            <person name="Hall N."/>
            <person name="Watson M."/>
            <person name="Adriaenssens E.M."/>
            <person name="Foster-Nyarko E."/>
            <person name="Jarju S."/>
            <person name="Secka A."/>
            <person name="Antonio M."/>
            <person name="Oren A."/>
            <person name="Chaudhuri R.R."/>
            <person name="La Ragione R."/>
            <person name="Hildebrand F."/>
            <person name="Pallen M.J."/>
        </authorList>
    </citation>
    <scope>NUCLEOTIDE SEQUENCE</scope>
    <source>
        <strain evidence="6">CHK189-11263</strain>
    </source>
</reference>
<feature type="domain" description="Cyclic nucleotide-binding" evidence="4">
    <location>
        <begin position="13"/>
        <end position="116"/>
    </location>
</feature>
<proteinExistence type="predicted"/>
<keyword evidence="2" id="KW-0238">DNA-binding</keyword>
<organism evidence="6 7">
    <name type="scientific">Candidatus Flavonifractor intestinipullorum</name>
    <dbReference type="NCBI Taxonomy" id="2838587"/>
    <lineage>
        <taxon>Bacteria</taxon>
        <taxon>Bacillati</taxon>
        <taxon>Bacillota</taxon>
        <taxon>Clostridia</taxon>
        <taxon>Eubacteriales</taxon>
        <taxon>Oscillospiraceae</taxon>
        <taxon>Flavonifractor</taxon>
    </lineage>
</organism>
<keyword evidence="3" id="KW-0804">Transcription</keyword>
<dbReference type="InterPro" id="IPR000595">
    <property type="entry name" value="cNMP-bd_dom"/>
</dbReference>
<reference evidence="6" key="2">
    <citation type="submission" date="2021-04" db="EMBL/GenBank/DDBJ databases">
        <authorList>
            <person name="Gilroy R."/>
        </authorList>
    </citation>
    <scope>NUCLEOTIDE SEQUENCE</scope>
    <source>
        <strain evidence="6">CHK189-11263</strain>
    </source>
</reference>
<dbReference type="InterPro" id="IPR036390">
    <property type="entry name" value="WH_DNA-bd_sf"/>
</dbReference>
<accession>A0A9D2MBR8</accession>
<dbReference type="InterPro" id="IPR018490">
    <property type="entry name" value="cNMP-bd_dom_sf"/>
</dbReference>
<gene>
    <name evidence="6" type="ORF">H9714_05770</name>
</gene>
<sequence length="223" mass="24700">MEYLDLTALDTPLFSGIPPEERPALLECLQARSASYSRGEIIWPEGEEVRTLGLIACGQVQLLRDDFWGNRSILGQLGPGELFGEAYAWGGEPLGVTAQAAAPCRIWFLDARRLTRPCAAPCPAHARLAVNLVEVLCAKNRLLSRKIAHLSQRSIRSKVLSYLSWEAGRQGSSRFSIPFDRQGLADYLSVDRSALSQELGNMRREGLLDFHKNHFLLLAPAQA</sequence>
<keyword evidence="1" id="KW-0805">Transcription regulation</keyword>
<dbReference type="PROSITE" id="PS50042">
    <property type="entry name" value="CNMP_BINDING_3"/>
    <property type="match status" value="1"/>
</dbReference>
<dbReference type="Pfam" id="PF00027">
    <property type="entry name" value="cNMP_binding"/>
    <property type="match status" value="1"/>
</dbReference>
<evidence type="ECO:0000256" key="3">
    <source>
        <dbReference type="ARBA" id="ARBA00023163"/>
    </source>
</evidence>
<dbReference type="Proteomes" id="UP000824208">
    <property type="component" value="Unassembled WGS sequence"/>
</dbReference>
<dbReference type="SUPFAM" id="SSF51206">
    <property type="entry name" value="cAMP-binding domain-like"/>
    <property type="match status" value="1"/>
</dbReference>
<dbReference type="Gene3D" id="2.60.120.10">
    <property type="entry name" value="Jelly Rolls"/>
    <property type="match status" value="1"/>
</dbReference>
<dbReference type="PROSITE" id="PS51063">
    <property type="entry name" value="HTH_CRP_2"/>
    <property type="match status" value="1"/>
</dbReference>